<sequence>MEPQEGGRGGSYSTAPPVTAPLQPVLCSVPGDLSQEWHYLRTQVFPHLDALCQARGTCFRPLDTHWVDRESHRPSDLPDNSTSLSSQQLKISLDLITRSSSFLCLLGHRYGPFRLEQDPTPLPAAGPEREALSVVERNLHVAAEGGYPWVLTGRNQKCSLTELQITQAALMGDTRHCFFYFRDYSFQGEEEDEDRYTDEGQRLLLSVFSKLTEEERHRARALKNRVVDSLQPVRFFRTLQDLGDLVKRDWKGLMEQLYGSLDLQPTCSGLLDSLDRCYHEGAVQALCRWFAPSTQTTAVLEALNTFTASLTHSDTSQSLATSRNSTIKLTGHYDKRDSEGSIFLLCGERGCGKSSLAARWLQEFRTKNPRIPAIPHFCGISSSSVDIRSVLRRITTELRLAHYGPQAEWSEGLQHHVKPGHVVVQAFSAAAALGPCVLVLDGLDRLTGTLELSMQEVKDLCWLPDPLPPQCKILITATSTDVTYQRLTLRPDVHTLPWPGLSDPWVRRSVLLQHLTLPCQEPHRTLLQFILGTTTRLGMGRLPLFLAVVASELQTCHILRGKEEEEELIEEYVEVDSVAELWARVIQRWINDYGGVSEGTASPAKGTGGPTSQVSNIDLRGWVWDTLCLVHLSHAGLTEEQVLVLLEVLGYPGSLRVLPMEWARFRTAAGPWVQERPNGTLCLTHQSMGQAMDLLLLRVRPGKGSGGLRRTRQGYHLSLAQFFQRQGRELCSWPQILEELPWHLEQSEAWRELHTFFIDPQTVEHLSTTWSQSPQLRMDVVRYWTLLILRGYDPNTSYQSLLGKGSHPPTFIQSGRWAFPPATHTEQREVHSNMAFMTESQSDGKEEGCQWDPGVKGRVELLVSELLLCLNRKGEAEQILLQAENTLTQAGEQDRDRESVMLLLTVRQTLAELYVDTDQHREAETYCRSALKTAQTLTITCLERHERITVRKGQLLCVLCQLLFADDQTIEASQILSDIINMGHHKLHLCAEATVSLLCGIHRLSLQDPRGAEKHLQVALKTRRRWYGREHPLVVEVEECLADILADTCADTAGVVKSDMFRFRQRLAVELYRHTVHVKDQDMKRCSPTSPRLQAKGCSLAGTLIKLGRQIFHGSGKTESREAVELLQRALDLYICFLGSDHTLTRDLQQVLNTESRRPLTPRVPRSRPLSHLSTRRLSSGTRPNTAAPIHSHLAWYRGTTHTTLDPSVNSSLSAPSNKSRNTQPELKPESVKYQNHNNRQNLLSSSPKPWPAFQTTVFGPQSDIRNLISELKPRPASAPGFRSIDRTRVLHRAGWCHLPGRYVLEERTVTALNREIGSPLHTQRCTPLVRQTGQGQGQGGEQSWRDRVSYSARKH</sequence>
<reference evidence="5" key="1">
    <citation type="submission" date="2025-08" db="UniProtKB">
        <authorList>
            <consortium name="RefSeq"/>
        </authorList>
    </citation>
    <scope>IDENTIFICATION</scope>
</reference>
<organism evidence="4 5">
    <name type="scientific">Salmo salar</name>
    <name type="common">Atlantic salmon</name>
    <dbReference type="NCBI Taxonomy" id="8030"/>
    <lineage>
        <taxon>Eukaryota</taxon>
        <taxon>Metazoa</taxon>
        <taxon>Chordata</taxon>
        <taxon>Craniata</taxon>
        <taxon>Vertebrata</taxon>
        <taxon>Euteleostomi</taxon>
        <taxon>Actinopterygii</taxon>
        <taxon>Neopterygii</taxon>
        <taxon>Teleostei</taxon>
        <taxon>Protacanthopterygii</taxon>
        <taxon>Salmoniformes</taxon>
        <taxon>Salmonidae</taxon>
        <taxon>Salmoninae</taxon>
        <taxon>Salmo</taxon>
    </lineage>
</organism>
<dbReference type="RefSeq" id="XP_014008753.2">
    <property type="nucleotide sequence ID" value="XM_014153278.2"/>
</dbReference>
<dbReference type="Pfam" id="PF24883">
    <property type="entry name" value="NPHP3_N"/>
    <property type="match status" value="1"/>
</dbReference>
<feature type="region of interest" description="Disordered" evidence="2">
    <location>
        <begin position="1155"/>
        <end position="1191"/>
    </location>
</feature>
<evidence type="ECO:0000256" key="2">
    <source>
        <dbReference type="SAM" id="MobiDB-lite"/>
    </source>
</evidence>
<dbReference type="SUPFAM" id="SSF52540">
    <property type="entry name" value="P-loop containing nucleoside triphosphate hydrolases"/>
    <property type="match status" value="1"/>
</dbReference>
<gene>
    <name evidence="5" type="primary">LOC106576230</name>
</gene>
<dbReference type="PANTHER" id="PTHR19860:SF18">
    <property type="entry name" value="DUF4062 DOMAIN-CONTAINING PROTEIN"/>
    <property type="match status" value="1"/>
</dbReference>
<dbReference type="GO" id="GO:0080008">
    <property type="term" value="C:Cul4-RING E3 ubiquitin ligase complex"/>
    <property type="evidence" value="ECO:0007669"/>
    <property type="project" value="TreeGrafter"/>
</dbReference>
<dbReference type="PANTHER" id="PTHR19860">
    <property type="entry name" value="DDB1- AND CUL4-ASSOCIATED FACTOR 12-RELATED"/>
    <property type="match status" value="1"/>
</dbReference>
<dbReference type="InterPro" id="IPR003593">
    <property type="entry name" value="AAA+_ATPase"/>
</dbReference>
<feature type="region of interest" description="Disordered" evidence="2">
    <location>
        <begin position="1329"/>
        <end position="1356"/>
    </location>
</feature>
<evidence type="ECO:0000259" key="3">
    <source>
        <dbReference type="SMART" id="SM00382"/>
    </source>
</evidence>
<keyword evidence="1" id="KW-0677">Repeat</keyword>
<feature type="region of interest" description="Disordered" evidence="2">
    <location>
        <begin position="1205"/>
        <end position="1232"/>
    </location>
</feature>
<evidence type="ECO:0000256" key="1">
    <source>
        <dbReference type="ARBA" id="ARBA00022737"/>
    </source>
</evidence>
<dbReference type="InterPro" id="IPR056884">
    <property type="entry name" value="NPHP3-like_N"/>
</dbReference>
<feature type="domain" description="AAA+ ATPase" evidence="3">
    <location>
        <begin position="339"/>
        <end position="516"/>
    </location>
</feature>
<dbReference type="Bgee" id="ENSSSAG00000007476">
    <property type="expression patterns" value="Expressed in semen and 5 other cell types or tissues"/>
</dbReference>
<dbReference type="InterPro" id="IPR011990">
    <property type="entry name" value="TPR-like_helical_dom_sf"/>
</dbReference>
<keyword evidence="4" id="KW-1185">Reference proteome</keyword>
<dbReference type="Proteomes" id="UP001652741">
    <property type="component" value="Chromosome ssa17"/>
</dbReference>
<feature type="compositionally biased region" description="Polar residues" evidence="2">
    <location>
        <begin position="1205"/>
        <end position="1225"/>
    </location>
</feature>
<accession>A0A1S3MZT7</accession>
<proteinExistence type="predicted"/>
<dbReference type="Gene3D" id="1.25.40.10">
    <property type="entry name" value="Tetratricopeptide repeat domain"/>
    <property type="match status" value="1"/>
</dbReference>
<protein>
    <submittedName>
        <fullName evidence="5">Tetratricopeptide repeat protein 41 isoform X1</fullName>
    </submittedName>
</protein>
<dbReference type="InterPro" id="IPR027417">
    <property type="entry name" value="P-loop_NTPase"/>
</dbReference>
<dbReference type="PaxDb" id="8030-ENSSSAP00000015387"/>
<evidence type="ECO:0000313" key="4">
    <source>
        <dbReference type="Proteomes" id="UP001652741"/>
    </source>
</evidence>
<name>A0A1S3MZT7_SALSA</name>
<evidence type="ECO:0000313" key="5">
    <source>
        <dbReference type="RefSeq" id="XP_014008753.2"/>
    </source>
</evidence>
<dbReference type="SMART" id="SM00382">
    <property type="entry name" value="AAA"/>
    <property type="match status" value="1"/>
</dbReference>
<feature type="compositionally biased region" description="Polar residues" evidence="2">
    <location>
        <begin position="1172"/>
        <end position="1185"/>
    </location>
</feature>
<dbReference type="InterPro" id="IPR051191">
    <property type="entry name" value="DCAF12"/>
</dbReference>
<dbReference type="STRING" id="8030.ENSSSAP00000015387"/>
<dbReference type="Gene3D" id="3.40.50.300">
    <property type="entry name" value="P-loop containing nucleotide triphosphate hydrolases"/>
    <property type="match status" value="1"/>
</dbReference>